<dbReference type="Gene3D" id="3.30.70.330">
    <property type="match status" value="1"/>
</dbReference>
<feature type="compositionally biased region" description="Basic residues" evidence="3">
    <location>
        <begin position="236"/>
        <end position="255"/>
    </location>
</feature>
<accession>A0A0F7SMF2</accession>
<proteinExistence type="predicted"/>
<dbReference type="SUPFAM" id="SSF54928">
    <property type="entry name" value="RNA-binding domain, RBD"/>
    <property type="match status" value="1"/>
</dbReference>
<dbReference type="EMBL" id="LN483142">
    <property type="protein sequence ID" value="CED83242.1"/>
    <property type="molecule type" value="Genomic_DNA"/>
</dbReference>
<feature type="compositionally biased region" description="Pro residues" evidence="3">
    <location>
        <begin position="142"/>
        <end position="155"/>
    </location>
</feature>
<feature type="compositionally biased region" description="Polar residues" evidence="3">
    <location>
        <begin position="1"/>
        <end position="10"/>
    </location>
</feature>
<dbReference type="PANTHER" id="PTHR19965:SF35">
    <property type="entry name" value="RNA ANNEALING PROTEIN YRA1"/>
    <property type="match status" value="1"/>
</dbReference>
<protein>
    <submittedName>
        <fullName evidence="5">RRM motif-containing protein</fullName>
    </submittedName>
</protein>
<name>A0A0F7SMF2_PHARH</name>
<dbReference type="SMART" id="SM00360">
    <property type="entry name" value="RRM"/>
    <property type="match status" value="1"/>
</dbReference>
<sequence length="268" mass="28292">MSTSRNNKAFNNRRSHPTPPVTALRRNDSGNGFSVPPLATVAVGSEPKGSSLLVRNLPGDVTLNDVDELFRMTIGPLISCRLVHDSKGSFEGIALVEFVSPLDAVKAWEMYNGKKIDQKTPLELHLVYPSPPTALVPSLPAPLIPTVPRPTPTPKATPTGPSSLSTRIPPLKPKSKIGKSRPGPGQAPLSARLGPSVIPLESRLGPPPHATSSLSLSLAPFGSKPSSAEPKVGLGGKKKKSGPIKKPIIKKKNGPKKVQNGMDGVQRI</sequence>
<organism evidence="5">
    <name type="scientific">Phaffia rhodozyma</name>
    <name type="common">Yeast</name>
    <name type="synonym">Xanthophyllomyces dendrorhous</name>
    <dbReference type="NCBI Taxonomy" id="264483"/>
    <lineage>
        <taxon>Eukaryota</taxon>
        <taxon>Fungi</taxon>
        <taxon>Dikarya</taxon>
        <taxon>Basidiomycota</taxon>
        <taxon>Agaricomycotina</taxon>
        <taxon>Tremellomycetes</taxon>
        <taxon>Cystofilobasidiales</taxon>
        <taxon>Mrakiaceae</taxon>
        <taxon>Phaffia</taxon>
    </lineage>
</organism>
<evidence type="ECO:0000256" key="3">
    <source>
        <dbReference type="SAM" id="MobiDB-lite"/>
    </source>
</evidence>
<dbReference type="GO" id="GO:0005634">
    <property type="term" value="C:nucleus"/>
    <property type="evidence" value="ECO:0007669"/>
    <property type="project" value="TreeGrafter"/>
</dbReference>
<dbReference type="InterPro" id="IPR051229">
    <property type="entry name" value="ALYREF_mRNA_export"/>
</dbReference>
<evidence type="ECO:0000256" key="1">
    <source>
        <dbReference type="ARBA" id="ARBA00022884"/>
    </source>
</evidence>
<evidence type="ECO:0000256" key="2">
    <source>
        <dbReference type="PROSITE-ProRule" id="PRU00176"/>
    </source>
</evidence>
<dbReference type="GO" id="GO:0003729">
    <property type="term" value="F:mRNA binding"/>
    <property type="evidence" value="ECO:0007669"/>
    <property type="project" value="TreeGrafter"/>
</dbReference>
<reference evidence="5" key="1">
    <citation type="submission" date="2014-08" db="EMBL/GenBank/DDBJ databases">
        <authorList>
            <person name="Sharma Rahul"/>
            <person name="Thines Marco"/>
        </authorList>
    </citation>
    <scope>NUCLEOTIDE SEQUENCE</scope>
</reference>
<dbReference type="PANTHER" id="PTHR19965">
    <property type="entry name" value="RNA AND EXPORT FACTOR BINDING PROTEIN"/>
    <property type="match status" value="1"/>
</dbReference>
<feature type="region of interest" description="Disordered" evidence="3">
    <location>
        <begin position="142"/>
        <end position="268"/>
    </location>
</feature>
<dbReference type="CDD" id="cd00590">
    <property type="entry name" value="RRM_SF"/>
    <property type="match status" value="1"/>
</dbReference>
<dbReference type="AlphaFoldDB" id="A0A0F7SMF2"/>
<evidence type="ECO:0000313" key="5">
    <source>
        <dbReference type="EMBL" id="CED83242.1"/>
    </source>
</evidence>
<feature type="region of interest" description="Disordered" evidence="3">
    <location>
        <begin position="1"/>
        <end position="29"/>
    </location>
</feature>
<dbReference type="InterPro" id="IPR000504">
    <property type="entry name" value="RRM_dom"/>
</dbReference>
<keyword evidence="1 2" id="KW-0694">RNA-binding</keyword>
<dbReference type="InterPro" id="IPR012677">
    <property type="entry name" value="Nucleotide-bd_a/b_plait_sf"/>
</dbReference>
<dbReference type="Pfam" id="PF00076">
    <property type="entry name" value="RRM_1"/>
    <property type="match status" value="1"/>
</dbReference>
<feature type="domain" description="RRM" evidence="4">
    <location>
        <begin position="50"/>
        <end position="129"/>
    </location>
</feature>
<dbReference type="PROSITE" id="PS50102">
    <property type="entry name" value="RRM"/>
    <property type="match status" value="1"/>
</dbReference>
<evidence type="ECO:0000259" key="4">
    <source>
        <dbReference type="PROSITE" id="PS50102"/>
    </source>
</evidence>
<dbReference type="InterPro" id="IPR035979">
    <property type="entry name" value="RBD_domain_sf"/>
</dbReference>